<dbReference type="PANTHER" id="PTHR42945:SF1">
    <property type="entry name" value="HISTIDINE BIOSYNTHESIS BIFUNCTIONAL PROTEIN HIS7"/>
    <property type="match status" value="1"/>
</dbReference>
<dbReference type="InterPro" id="IPR026660">
    <property type="entry name" value="PRA-CH"/>
</dbReference>
<feature type="binding site" evidence="7">
    <location>
        <position position="72"/>
    </location>
    <ligand>
        <name>Mg(2+)</name>
        <dbReference type="ChEBI" id="CHEBI:18420"/>
    </ligand>
</feature>
<dbReference type="Gene3D" id="4.10.80.70">
    <property type="match status" value="1"/>
</dbReference>
<evidence type="ECO:0000313" key="9">
    <source>
        <dbReference type="EMBL" id="QVV90650.1"/>
    </source>
</evidence>
<dbReference type="UniPathway" id="UPA00031">
    <property type="reaction ID" value="UER00008"/>
</dbReference>
<dbReference type="Pfam" id="PF01502">
    <property type="entry name" value="PRA-CH"/>
    <property type="match status" value="1"/>
</dbReference>
<evidence type="ECO:0000313" key="10">
    <source>
        <dbReference type="Proteomes" id="UP000680656"/>
    </source>
</evidence>
<feature type="binding site" evidence="7">
    <location>
        <position position="74"/>
    </location>
    <ligand>
        <name>Mg(2+)</name>
        <dbReference type="ChEBI" id="CHEBI:18420"/>
    </ligand>
</feature>
<dbReference type="EMBL" id="CP075546">
    <property type="protein sequence ID" value="QVV90650.1"/>
    <property type="molecule type" value="Genomic_DNA"/>
</dbReference>
<evidence type="ECO:0000256" key="6">
    <source>
        <dbReference type="ARBA" id="ARBA00023102"/>
    </source>
</evidence>
<evidence type="ECO:0000256" key="5">
    <source>
        <dbReference type="ARBA" id="ARBA00022801"/>
    </source>
</evidence>
<dbReference type="AlphaFoldDB" id="A0A8E7B063"/>
<dbReference type="GO" id="GO:0000287">
    <property type="term" value="F:magnesium ion binding"/>
    <property type="evidence" value="ECO:0007669"/>
    <property type="project" value="UniProtKB-UniRule"/>
</dbReference>
<dbReference type="GO" id="GO:0004636">
    <property type="term" value="F:phosphoribosyl-ATP diphosphatase activity"/>
    <property type="evidence" value="ECO:0007669"/>
    <property type="project" value="UniProtKB-ARBA"/>
</dbReference>
<keyword evidence="5 7" id="KW-0378">Hydrolase</keyword>
<name>A0A8E7B063_9EURY</name>
<reference evidence="9 10" key="1">
    <citation type="submission" date="2021-05" db="EMBL/GenBank/DDBJ databases">
        <title>A novel Methanospirillum isolate from a pyrite-forming mixed culture.</title>
        <authorList>
            <person name="Bunk B."/>
            <person name="Sproer C."/>
            <person name="Spring S."/>
            <person name="Pester M."/>
        </authorList>
    </citation>
    <scope>NUCLEOTIDE SEQUENCE [LARGE SCALE GENOMIC DNA]</scope>
    <source>
        <strain evidence="9 10">J.3.6.1-F.2.7.3</strain>
    </source>
</reference>
<dbReference type="FunFam" id="3.10.20.810:FF:000001">
    <property type="entry name" value="Histidine biosynthesis bifunctional protein HisIE"/>
    <property type="match status" value="1"/>
</dbReference>
<comment type="similarity">
    <text evidence="7">Belongs to the PRA-CH family.</text>
</comment>
<dbReference type="GO" id="GO:0000105">
    <property type="term" value="P:L-histidine biosynthetic process"/>
    <property type="evidence" value="ECO:0007669"/>
    <property type="project" value="UniProtKB-UniRule"/>
</dbReference>
<evidence type="ECO:0000259" key="8">
    <source>
        <dbReference type="Pfam" id="PF01502"/>
    </source>
</evidence>
<dbReference type="GO" id="GO:0005737">
    <property type="term" value="C:cytoplasm"/>
    <property type="evidence" value="ECO:0007669"/>
    <property type="project" value="UniProtKB-SubCell"/>
</dbReference>
<comment type="cofactor">
    <cofactor evidence="7">
        <name>Zn(2+)</name>
        <dbReference type="ChEBI" id="CHEBI:29105"/>
    </cofactor>
    <text evidence="7">Binds 1 zinc ion per subunit.</text>
</comment>
<comment type="subunit">
    <text evidence="7">Homodimer.</text>
</comment>
<comment type="subcellular location">
    <subcellularLocation>
        <location evidence="7">Cytoplasm</location>
    </subcellularLocation>
</comment>
<keyword evidence="3 7" id="KW-0963">Cytoplasm</keyword>
<keyword evidence="7" id="KW-0862">Zinc</keyword>
<dbReference type="GO" id="GO:0004635">
    <property type="term" value="F:phosphoribosyl-AMP cyclohydrolase activity"/>
    <property type="evidence" value="ECO:0007669"/>
    <property type="project" value="UniProtKB-UniRule"/>
</dbReference>
<dbReference type="Gene3D" id="3.10.20.810">
    <property type="entry name" value="Phosphoribosyl-AMP cyclohydrolase"/>
    <property type="match status" value="1"/>
</dbReference>
<sequence>MTINFDEKGLVPVIAQDNTTKDVLMLAYANKEAIDLTQSTGFAHYYSRSRNKLWKKGEESGHLQKVHEILVDCDEDAVIYLVDQLTAACHTGYRSCFYRRLDGTVSGERMFDPDEVYKKKE</sequence>
<dbReference type="InterPro" id="IPR002496">
    <property type="entry name" value="PRib_AMP_CycHydrolase_dom"/>
</dbReference>
<evidence type="ECO:0000256" key="3">
    <source>
        <dbReference type="ARBA" id="ARBA00022490"/>
    </source>
</evidence>
<dbReference type="InterPro" id="IPR038019">
    <property type="entry name" value="PRib_AMP_CycHydrolase_sf"/>
</dbReference>
<feature type="domain" description="Phosphoribosyl-AMP cyclohydrolase" evidence="8">
    <location>
        <begin position="25"/>
        <end position="98"/>
    </location>
</feature>
<feature type="binding site" evidence="7">
    <location>
        <position position="76"/>
    </location>
    <ligand>
        <name>Mg(2+)</name>
        <dbReference type="ChEBI" id="CHEBI:18420"/>
    </ligand>
</feature>
<feature type="binding site" evidence="7">
    <location>
        <position position="89"/>
    </location>
    <ligand>
        <name>Zn(2+)</name>
        <dbReference type="ChEBI" id="CHEBI:29105"/>
        <note>ligand shared between dimeric partners</note>
    </ligand>
</feature>
<keyword evidence="4 7" id="KW-0028">Amino-acid biosynthesis</keyword>
<comment type="catalytic activity">
    <reaction evidence="1 7">
        <text>1-(5-phospho-beta-D-ribosyl)-5'-AMP + H2O = 1-(5-phospho-beta-D-ribosyl)-5-[(5-phospho-beta-D-ribosylamino)methylideneamino]imidazole-4-carboxamide</text>
        <dbReference type="Rhea" id="RHEA:20049"/>
        <dbReference type="ChEBI" id="CHEBI:15377"/>
        <dbReference type="ChEBI" id="CHEBI:58435"/>
        <dbReference type="ChEBI" id="CHEBI:59457"/>
        <dbReference type="EC" id="3.5.4.19"/>
    </reaction>
</comment>
<feature type="binding site" evidence="7">
    <location>
        <position position="73"/>
    </location>
    <ligand>
        <name>Zn(2+)</name>
        <dbReference type="ChEBI" id="CHEBI:29105"/>
        <note>ligand shared between dimeric partners</note>
    </ligand>
</feature>
<accession>A0A8E7B063</accession>
<gene>
    <name evidence="7 9" type="primary">hisI</name>
    <name evidence="9" type="ORF">KHC33_14190</name>
</gene>
<dbReference type="SUPFAM" id="SSF141734">
    <property type="entry name" value="HisI-like"/>
    <property type="match status" value="1"/>
</dbReference>
<evidence type="ECO:0000256" key="1">
    <source>
        <dbReference type="ARBA" id="ARBA00000024"/>
    </source>
</evidence>
<dbReference type="Proteomes" id="UP000680656">
    <property type="component" value="Chromosome"/>
</dbReference>
<feature type="binding site" evidence="7">
    <location>
        <position position="96"/>
    </location>
    <ligand>
        <name>Zn(2+)</name>
        <dbReference type="ChEBI" id="CHEBI:29105"/>
        <note>ligand shared between dimeric partners</note>
    </ligand>
</feature>
<keyword evidence="7" id="KW-0460">Magnesium</keyword>
<comment type="function">
    <text evidence="7">Catalyzes the hydrolysis of the adenine ring of phosphoribosyl-AMP.</text>
</comment>
<protein>
    <recommendedName>
        <fullName evidence="7">Phosphoribosyl-AMP cyclohydrolase</fullName>
        <shortName evidence="7">PRA-CH</shortName>
        <ecNumber evidence="7">3.5.4.19</ecNumber>
    </recommendedName>
</protein>
<evidence type="ECO:0000256" key="2">
    <source>
        <dbReference type="ARBA" id="ARBA00005169"/>
    </source>
</evidence>
<evidence type="ECO:0000256" key="4">
    <source>
        <dbReference type="ARBA" id="ARBA00022605"/>
    </source>
</evidence>
<dbReference type="RefSeq" id="WP_214421416.1">
    <property type="nucleotide sequence ID" value="NZ_CP075546.1"/>
</dbReference>
<dbReference type="GO" id="GO:0008270">
    <property type="term" value="F:zinc ion binding"/>
    <property type="evidence" value="ECO:0007669"/>
    <property type="project" value="UniProtKB-UniRule"/>
</dbReference>
<keyword evidence="6 7" id="KW-0368">Histidine biosynthesis</keyword>
<dbReference type="HAMAP" id="MF_01021">
    <property type="entry name" value="HisI"/>
    <property type="match status" value="1"/>
</dbReference>
<evidence type="ECO:0000256" key="7">
    <source>
        <dbReference type="HAMAP-Rule" id="MF_01021"/>
    </source>
</evidence>
<comment type="pathway">
    <text evidence="2 7">Amino-acid biosynthesis; L-histidine biosynthesis; L-histidine from 5-phospho-alpha-D-ribose 1-diphosphate: step 3/9.</text>
</comment>
<organism evidence="9 10">
    <name type="scientific">Methanospirillum purgamenti</name>
    <dbReference type="NCBI Taxonomy" id="2834276"/>
    <lineage>
        <taxon>Archaea</taxon>
        <taxon>Methanobacteriati</taxon>
        <taxon>Methanobacteriota</taxon>
        <taxon>Stenosarchaea group</taxon>
        <taxon>Methanomicrobia</taxon>
        <taxon>Methanomicrobiales</taxon>
        <taxon>Methanospirillaceae</taxon>
        <taxon>Methanospirillum</taxon>
    </lineage>
</organism>
<proteinExistence type="inferred from homology"/>
<dbReference type="KEGG" id="mrtj:KHC33_14190"/>
<dbReference type="PANTHER" id="PTHR42945">
    <property type="entry name" value="HISTIDINE BIOSYNTHESIS BIFUNCTIONAL PROTEIN"/>
    <property type="match status" value="1"/>
</dbReference>
<dbReference type="GeneID" id="65098356"/>
<keyword evidence="10" id="KW-1185">Reference proteome</keyword>
<comment type="cofactor">
    <cofactor evidence="7">
        <name>Mg(2+)</name>
        <dbReference type="ChEBI" id="CHEBI:18420"/>
    </cofactor>
    <text evidence="7">Binds 1 Mg(2+) ion per subunit.</text>
</comment>
<dbReference type="EC" id="3.5.4.19" evidence="7"/>
<dbReference type="NCBIfam" id="NF000768">
    <property type="entry name" value="PRK00051.1"/>
    <property type="match status" value="1"/>
</dbReference>
<keyword evidence="7" id="KW-0479">Metal-binding</keyword>